<dbReference type="RefSeq" id="WP_057985157.1">
    <property type="nucleotide sequence ID" value="NZ_LDJR01000057.1"/>
</dbReference>
<keyword evidence="1" id="KW-0732">Signal</keyword>
<gene>
    <name evidence="2" type="ORF">ABB05_16905</name>
</gene>
<dbReference type="AlphaFoldDB" id="A0A177ZJR9"/>
<proteinExistence type="predicted"/>
<evidence type="ECO:0000313" key="3">
    <source>
        <dbReference type="Proteomes" id="UP000077881"/>
    </source>
</evidence>
<accession>A0A177ZJR9</accession>
<feature type="chain" id="PRO_5038442881" description="Lipoprotein" evidence="1">
    <location>
        <begin position="23"/>
        <end position="227"/>
    </location>
</feature>
<dbReference type="EMBL" id="LDJR01000057">
    <property type="protein sequence ID" value="OAK68231.1"/>
    <property type="molecule type" value="Genomic_DNA"/>
</dbReference>
<sequence length="227" mass="26019">MLKRTSWIFIILAAFLLSGCKANDVYNEREKDIKEAIETQLQLFGIRDYTKYKITNKGAAGEAFAPHSYEFTFQYTGEEAIPFKSKVRIDYKSPEKGAVEAPSIAEDYAQTYFSEGIDLEGIKGVLLDYFAEEEIENIGTFAYSDFSNQVDLPRGATVQKIEKTVEKWKDIVNNAPAHYYVSLHVEEMSPTIFQDTVNQLKDRLPYGEYSLSNIREQWQVDIFVTNP</sequence>
<feature type="signal peptide" evidence="1">
    <location>
        <begin position="1"/>
        <end position="22"/>
    </location>
</feature>
<comment type="caution">
    <text evidence="2">The sequence shown here is derived from an EMBL/GenBank/DDBJ whole genome shotgun (WGS) entry which is preliminary data.</text>
</comment>
<reference evidence="2 3" key="1">
    <citation type="submission" date="2015-05" db="EMBL/GenBank/DDBJ databases">
        <title>Comparison of genome.</title>
        <authorList>
            <person name="Zheng Z."/>
            <person name="Sun M."/>
        </authorList>
    </citation>
    <scope>NUCLEOTIDE SEQUENCE [LARGE SCALE GENOMIC DNA]</scope>
    <source>
        <strain evidence="2 3">G25-74</strain>
    </source>
</reference>
<organism evidence="2 3">
    <name type="scientific">Lederbergia galactosidilytica</name>
    <dbReference type="NCBI Taxonomy" id="217031"/>
    <lineage>
        <taxon>Bacteria</taxon>
        <taxon>Bacillati</taxon>
        <taxon>Bacillota</taxon>
        <taxon>Bacilli</taxon>
        <taxon>Bacillales</taxon>
        <taxon>Bacillaceae</taxon>
        <taxon>Lederbergia</taxon>
    </lineage>
</organism>
<protein>
    <recommendedName>
        <fullName evidence="4">Lipoprotein</fullName>
    </recommendedName>
</protein>
<keyword evidence="3" id="KW-1185">Reference proteome</keyword>
<evidence type="ECO:0008006" key="4">
    <source>
        <dbReference type="Google" id="ProtNLM"/>
    </source>
</evidence>
<dbReference type="PATRIC" id="fig|217031.6.peg.3656"/>
<dbReference type="Proteomes" id="UP000077881">
    <property type="component" value="Unassembled WGS sequence"/>
</dbReference>
<evidence type="ECO:0000256" key="1">
    <source>
        <dbReference type="SAM" id="SignalP"/>
    </source>
</evidence>
<name>A0A177ZJR9_9BACI</name>
<evidence type="ECO:0000313" key="2">
    <source>
        <dbReference type="EMBL" id="OAK68231.1"/>
    </source>
</evidence>
<dbReference type="PROSITE" id="PS51257">
    <property type="entry name" value="PROKAR_LIPOPROTEIN"/>
    <property type="match status" value="1"/>
</dbReference>